<dbReference type="AlphaFoldDB" id="M1P2C8"/>
<dbReference type="Proteomes" id="UP000011721">
    <property type="component" value="Chromosome"/>
</dbReference>
<name>M1P2C8_DESSD</name>
<gene>
    <name evidence="1" type="ordered locus">UWK_01066</name>
</gene>
<sequence length="306" mass="35240">MNNEVETGNIPQNEDGLLMLHISQVPENIGLIRVVKNLANPNGEIETDGSWSRAEIQRLSIEYPQLVVELHVNPEEKLNLLVDQLTSITEKKLTLKRMFEDVNSVKEHLKERVKKVFDEQIISFRNRMTIFSYGVSDSTLTENAGSYSKLISYSTQCFVIGMLFTKYLNELSDQQRTTLGKSLILHKIGYIETMEDSKSLMERTIAILENAEYEREIIRFAMNQGATRFKKNKLKNLPRSTEIGKIVTHYCNCTVNHPRSTPPYKTIENFESVLEASGRRREIMFDPTLLTKFVEMIRKGLEMPAK</sequence>
<organism evidence="1 2">
    <name type="scientific">Desulfocapsa sulfexigens (strain DSM 10523 / SB164P1)</name>
    <dbReference type="NCBI Taxonomy" id="1167006"/>
    <lineage>
        <taxon>Bacteria</taxon>
        <taxon>Pseudomonadati</taxon>
        <taxon>Thermodesulfobacteriota</taxon>
        <taxon>Desulfobulbia</taxon>
        <taxon>Desulfobulbales</taxon>
        <taxon>Desulfocapsaceae</taxon>
        <taxon>Desulfocapsa</taxon>
    </lineage>
</organism>
<dbReference type="HOGENOM" id="CLU_908302_0_0_7"/>
<evidence type="ECO:0000313" key="2">
    <source>
        <dbReference type="Proteomes" id="UP000011721"/>
    </source>
</evidence>
<dbReference type="EMBL" id="CP003985">
    <property type="protein sequence ID" value="AGF77638.1"/>
    <property type="molecule type" value="Genomic_DNA"/>
</dbReference>
<reference evidence="2" key="1">
    <citation type="journal article" date="2013" name="Stand. Genomic Sci.">
        <title>Complete genome sequence of Desulfocapsa sulfexigens, a marine deltaproteobacterium specialized in disproportionating inorganic sulfur compounds.</title>
        <authorList>
            <person name="Finster K.W."/>
            <person name="Kjeldsen K.U."/>
            <person name="Kube M."/>
            <person name="Reinhardt R."/>
            <person name="Mussmann M."/>
            <person name="Amann R."/>
            <person name="Schreiber L."/>
        </authorList>
    </citation>
    <scope>NUCLEOTIDE SEQUENCE [LARGE SCALE GENOMIC DNA]</scope>
    <source>
        <strain evidence="2">DSM 10523 / SB164P1</strain>
    </source>
</reference>
<protein>
    <submittedName>
        <fullName evidence="1">Uncharacterized protein</fullName>
    </submittedName>
</protein>
<accession>M1P2C8</accession>
<dbReference type="STRING" id="1167006.UWK_01066"/>
<proteinExistence type="predicted"/>
<keyword evidence="2" id="KW-1185">Reference proteome</keyword>
<dbReference type="KEGG" id="dsf:UWK_01066"/>
<evidence type="ECO:0000313" key="1">
    <source>
        <dbReference type="EMBL" id="AGF77638.1"/>
    </source>
</evidence>